<reference evidence="2" key="2">
    <citation type="journal article" date="2021" name="PeerJ">
        <title>Extensive microbial diversity within the chicken gut microbiome revealed by metagenomics and culture.</title>
        <authorList>
            <person name="Gilroy R."/>
            <person name="Ravi A."/>
            <person name="Getino M."/>
            <person name="Pursley I."/>
            <person name="Horton D.L."/>
            <person name="Alikhan N.F."/>
            <person name="Baker D."/>
            <person name="Gharbi K."/>
            <person name="Hall N."/>
            <person name="Watson M."/>
            <person name="Adriaenssens E.M."/>
            <person name="Foster-Nyarko E."/>
            <person name="Jarju S."/>
            <person name="Secka A."/>
            <person name="Antonio M."/>
            <person name="Oren A."/>
            <person name="Chaudhuri R.R."/>
            <person name="La Ragione R."/>
            <person name="Hildebrand F."/>
            <person name="Pallen M.J."/>
        </authorList>
    </citation>
    <scope>NUCLEOTIDE SEQUENCE</scope>
    <source>
        <strain evidence="2">CHK195-26880</strain>
    </source>
</reference>
<reference evidence="2" key="1">
    <citation type="submission" date="2020-10" db="EMBL/GenBank/DDBJ databases">
        <authorList>
            <person name="Gilroy R."/>
        </authorList>
    </citation>
    <scope>NUCLEOTIDE SEQUENCE</scope>
    <source>
        <strain evidence="2">CHK195-26880</strain>
    </source>
</reference>
<proteinExistence type="predicted"/>
<organism evidence="2 3">
    <name type="scientific">Candidatus Onthousia faecipullorum</name>
    <dbReference type="NCBI Taxonomy" id="2840887"/>
    <lineage>
        <taxon>Bacteria</taxon>
        <taxon>Bacillati</taxon>
        <taxon>Bacillota</taxon>
        <taxon>Bacilli</taxon>
        <taxon>Candidatus Onthousia</taxon>
    </lineage>
</organism>
<gene>
    <name evidence="2" type="ORF">IAB59_01335</name>
</gene>
<dbReference type="EMBL" id="DVKQ01000011">
    <property type="protein sequence ID" value="HIT37106.1"/>
    <property type="molecule type" value="Genomic_DNA"/>
</dbReference>
<keyword evidence="1" id="KW-0812">Transmembrane</keyword>
<protein>
    <submittedName>
        <fullName evidence="2">Uncharacterized protein</fullName>
    </submittedName>
</protein>
<evidence type="ECO:0000256" key="1">
    <source>
        <dbReference type="SAM" id="Phobius"/>
    </source>
</evidence>
<feature type="transmembrane region" description="Helical" evidence="1">
    <location>
        <begin position="71"/>
        <end position="95"/>
    </location>
</feature>
<comment type="caution">
    <text evidence="2">The sequence shown here is derived from an EMBL/GenBank/DDBJ whole genome shotgun (WGS) entry which is preliminary data.</text>
</comment>
<evidence type="ECO:0000313" key="3">
    <source>
        <dbReference type="Proteomes" id="UP000886833"/>
    </source>
</evidence>
<keyword evidence="1" id="KW-0472">Membrane</keyword>
<sequence length="114" mass="13019">MFQILDVMVNFESNCSGLDSIIRVIKEGVFPIVQIAIPIILIVLCTLDLGKAVIGSDDKENKKLLKRIVRRLVYALILFFLVTVINLIFTMVGSITENETLIRWSNCWNYPMEN</sequence>
<accession>A0A9D1KBE7</accession>
<keyword evidence="1" id="KW-1133">Transmembrane helix</keyword>
<feature type="transmembrane region" description="Helical" evidence="1">
    <location>
        <begin position="28"/>
        <end position="50"/>
    </location>
</feature>
<name>A0A9D1KBE7_9FIRM</name>
<evidence type="ECO:0000313" key="2">
    <source>
        <dbReference type="EMBL" id="HIT37106.1"/>
    </source>
</evidence>
<dbReference type="Proteomes" id="UP000886833">
    <property type="component" value="Unassembled WGS sequence"/>
</dbReference>
<dbReference type="AlphaFoldDB" id="A0A9D1KBE7"/>